<protein>
    <submittedName>
        <fullName evidence="2">F-box/LRR-repeat protein</fullName>
    </submittedName>
</protein>
<dbReference type="InterPro" id="IPR001810">
    <property type="entry name" value="F-box_dom"/>
</dbReference>
<feature type="non-terminal residue" evidence="2">
    <location>
        <position position="397"/>
    </location>
</feature>
<name>A0A2K3LBA1_TRIPR</name>
<feature type="domain" description="F-box" evidence="1">
    <location>
        <begin position="11"/>
        <end position="50"/>
    </location>
</feature>
<accession>A0A2K3LBA1</accession>
<gene>
    <name evidence="2" type="ORF">L195_g031725</name>
</gene>
<reference evidence="2 3" key="1">
    <citation type="journal article" date="2014" name="Am. J. Bot.">
        <title>Genome assembly and annotation for red clover (Trifolium pratense; Fabaceae).</title>
        <authorList>
            <person name="Istvanek J."/>
            <person name="Jaros M."/>
            <person name="Krenek A."/>
            <person name="Repkova J."/>
        </authorList>
    </citation>
    <scope>NUCLEOTIDE SEQUENCE [LARGE SCALE GENOMIC DNA]</scope>
    <source>
        <strain evidence="3">cv. Tatra</strain>
        <tissue evidence="2">Young leaves</tissue>
    </source>
</reference>
<dbReference type="InterPro" id="IPR036047">
    <property type="entry name" value="F-box-like_dom_sf"/>
</dbReference>
<comment type="caution">
    <text evidence="2">The sequence shown here is derived from an EMBL/GenBank/DDBJ whole genome shotgun (WGS) entry which is preliminary data.</text>
</comment>
<dbReference type="Proteomes" id="UP000236291">
    <property type="component" value="Unassembled WGS sequence"/>
</dbReference>
<evidence type="ECO:0000313" key="3">
    <source>
        <dbReference type="Proteomes" id="UP000236291"/>
    </source>
</evidence>
<dbReference type="Gene3D" id="1.20.1280.50">
    <property type="match status" value="1"/>
</dbReference>
<proteinExistence type="predicted"/>
<dbReference type="PANTHER" id="PTHR32212:SF269">
    <property type="entry name" value="F-BOX_RNI_FBD-LIKE DOMAIN PROTEIN"/>
    <property type="match status" value="1"/>
</dbReference>
<dbReference type="SUPFAM" id="SSF52047">
    <property type="entry name" value="RNI-like"/>
    <property type="match status" value="1"/>
</dbReference>
<reference evidence="2 3" key="2">
    <citation type="journal article" date="2017" name="Front. Plant Sci.">
        <title>Gene Classification and Mining of Molecular Markers Useful in Red Clover (Trifolium pratense) Breeding.</title>
        <authorList>
            <person name="Istvanek J."/>
            <person name="Dluhosova J."/>
            <person name="Dluhos P."/>
            <person name="Patkova L."/>
            <person name="Nedelnik J."/>
            <person name="Repkova J."/>
        </authorList>
    </citation>
    <scope>NUCLEOTIDE SEQUENCE [LARGE SCALE GENOMIC DNA]</scope>
    <source>
        <strain evidence="3">cv. Tatra</strain>
        <tissue evidence="2">Young leaves</tissue>
    </source>
</reference>
<sequence length="397" mass="44992">MNRETKQNDRLSNLSDSIILHILSFLNTKQAFQTRILSTRWKNLTKLLPVLRLSSLDFKPHHNLGNLVSRVLSLRDHSTTLHTVEFTDITDFVEPNILKRIVEYAVSHDIQLLRISITCKLQQFPPCLFSSQTLTSLDLCVHPDTLNCKIFPNALKFPAVTTLTLRSFHFCAGDDGCAEPFSAFSKLITLTIQDCKLLIAQVLCISSFTLVNLTVDEIAFYDDSYDYAFLLDLLLELGNIKSLTISYSTLEVLSLVPDLWNVKINSLYNLESLQIKRYRPSTPLYVYGGLNRTTEPAKVVYFLLQNSPLAKERSWYSIAEICTTIKPLWRKIVAGHQVVASSLAHHSICRSVPHVTLFCVNNRVLLEDWPLLNILQKILVIHPPGDANGEDARLGLK</sequence>
<evidence type="ECO:0000313" key="2">
    <source>
        <dbReference type="EMBL" id="PNX75784.1"/>
    </source>
</evidence>
<dbReference type="EMBL" id="ASHM01029591">
    <property type="protein sequence ID" value="PNX75784.1"/>
    <property type="molecule type" value="Genomic_DNA"/>
</dbReference>
<dbReference type="AlphaFoldDB" id="A0A2K3LBA1"/>
<dbReference type="SUPFAM" id="SSF81383">
    <property type="entry name" value="F-box domain"/>
    <property type="match status" value="1"/>
</dbReference>
<evidence type="ECO:0000259" key="1">
    <source>
        <dbReference type="Pfam" id="PF00646"/>
    </source>
</evidence>
<dbReference type="Pfam" id="PF00646">
    <property type="entry name" value="F-box"/>
    <property type="match status" value="1"/>
</dbReference>
<organism evidence="2 3">
    <name type="scientific">Trifolium pratense</name>
    <name type="common">Red clover</name>
    <dbReference type="NCBI Taxonomy" id="57577"/>
    <lineage>
        <taxon>Eukaryota</taxon>
        <taxon>Viridiplantae</taxon>
        <taxon>Streptophyta</taxon>
        <taxon>Embryophyta</taxon>
        <taxon>Tracheophyta</taxon>
        <taxon>Spermatophyta</taxon>
        <taxon>Magnoliopsida</taxon>
        <taxon>eudicotyledons</taxon>
        <taxon>Gunneridae</taxon>
        <taxon>Pentapetalae</taxon>
        <taxon>rosids</taxon>
        <taxon>fabids</taxon>
        <taxon>Fabales</taxon>
        <taxon>Fabaceae</taxon>
        <taxon>Papilionoideae</taxon>
        <taxon>50 kb inversion clade</taxon>
        <taxon>NPAAA clade</taxon>
        <taxon>Hologalegina</taxon>
        <taxon>IRL clade</taxon>
        <taxon>Trifolieae</taxon>
        <taxon>Trifolium</taxon>
    </lineage>
</organism>
<dbReference type="PANTHER" id="PTHR32212">
    <property type="entry name" value="CYCLIN-LIKE F-BOX"/>
    <property type="match status" value="1"/>
</dbReference>